<dbReference type="InterPro" id="IPR003594">
    <property type="entry name" value="HATPase_dom"/>
</dbReference>
<evidence type="ECO:0000313" key="9">
    <source>
        <dbReference type="EMBL" id="MFC6785696.1"/>
    </source>
</evidence>
<proteinExistence type="predicted"/>
<protein>
    <recommendedName>
        <fullName evidence="2">histidine kinase</fullName>
        <ecNumber evidence="2">2.7.13.3</ecNumber>
    </recommendedName>
</protein>
<dbReference type="InterPro" id="IPR036890">
    <property type="entry name" value="HATPase_C_sf"/>
</dbReference>
<feature type="region of interest" description="Disordered" evidence="7">
    <location>
        <begin position="1"/>
        <end position="20"/>
    </location>
</feature>
<keyword evidence="6" id="KW-0902">Two-component regulatory system</keyword>
<dbReference type="CDD" id="cd00082">
    <property type="entry name" value="HisKA"/>
    <property type="match status" value="1"/>
</dbReference>
<keyword evidence="10" id="KW-1185">Reference proteome</keyword>
<dbReference type="InterPro" id="IPR004358">
    <property type="entry name" value="Sig_transdc_His_kin-like_C"/>
</dbReference>
<dbReference type="InterPro" id="IPR029016">
    <property type="entry name" value="GAF-like_dom_sf"/>
</dbReference>
<evidence type="ECO:0000256" key="6">
    <source>
        <dbReference type="ARBA" id="ARBA00023012"/>
    </source>
</evidence>
<comment type="catalytic activity">
    <reaction evidence="1">
        <text>ATP + protein L-histidine = ADP + protein N-phospho-L-histidine.</text>
        <dbReference type="EC" id="2.7.13.3"/>
    </reaction>
</comment>
<dbReference type="Pfam" id="PF02518">
    <property type="entry name" value="HATPase_c"/>
    <property type="match status" value="1"/>
</dbReference>
<keyword evidence="4" id="KW-0808">Transferase</keyword>
<evidence type="ECO:0000256" key="2">
    <source>
        <dbReference type="ARBA" id="ARBA00012438"/>
    </source>
</evidence>
<dbReference type="GeneID" id="81208749"/>
<evidence type="ECO:0000256" key="1">
    <source>
        <dbReference type="ARBA" id="ARBA00000085"/>
    </source>
</evidence>
<dbReference type="InterPro" id="IPR036097">
    <property type="entry name" value="HisK_dim/P_sf"/>
</dbReference>
<gene>
    <name evidence="9" type="ORF">ACFQFD_06840</name>
</gene>
<feature type="domain" description="Histidine kinase" evidence="8">
    <location>
        <begin position="318"/>
        <end position="505"/>
    </location>
</feature>
<dbReference type="EMBL" id="JBHSWX010000012">
    <property type="protein sequence ID" value="MFC6785696.1"/>
    <property type="molecule type" value="Genomic_DNA"/>
</dbReference>
<dbReference type="InterPro" id="IPR050736">
    <property type="entry name" value="Sensor_HK_Regulatory"/>
</dbReference>
<dbReference type="EC" id="2.7.13.3" evidence="2"/>
<evidence type="ECO:0000256" key="3">
    <source>
        <dbReference type="ARBA" id="ARBA00022553"/>
    </source>
</evidence>
<dbReference type="Gene3D" id="3.30.450.40">
    <property type="match status" value="1"/>
</dbReference>
<dbReference type="InterPro" id="IPR013656">
    <property type="entry name" value="PAS_4"/>
</dbReference>
<organism evidence="9 10">
    <name type="scientific">Halobaculum halobium</name>
    <dbReference type="NCBI Taxonomy" id="3032281"/>
    <lineage>
        <taxon>Archaea</taxon>
        <taxon>Methanobacteriati</taxon>
        <taxon>Methanobacteriota</taxon>
        <taxon>Stenosarchaea group</taxon>
        <taxon>Halobacteria</taxon>
        <taxon>Halobacteriales</taxon>
        <taxon>Haloferacaceae</taxon>
        <taxon>Halobaculum</taxon>
    </lineage>
</organism>
<dbReference type="Gene3D" id="3.30.565.10">
    <property type="entry name" value="Histidine kinase-like ATPase, C-terminal domain"/>
    <property type="match status" value="1"/>
</dbReference>
<dbReference type="SUPFAM" id="SSF55785">
    <property type="entry name" value="PYP-like sensor domain (PAS domain)"/>
    <property type="match status" value="1"/>
</dbReference>
<keyword evidence="9" id="KW-0067">ATP-binding</keyword>
<dbReference type="InterPro" id="IPR005467">
    <property type="entry name" value="His_kinase_dom"/>
</dbReference>
<evidence type="ECO:0000256" key="7">
    <source>
        <dbReference type="SAM" id="MobiDB-lite"/>
    </source>
</evidence>
<sequence length="511" mass="56596">MTDSEERPRSRGDEPGVDADSLLDPALLDRMTDAFFALDDEWRFTYLNDKGEDIIRNAIDGGAEDDLVGRGIWELIPEAVDTEFHDSYVEAMETQSTVEFEAYYEPLDAWLAVRAYPSPSGLSVFFRDVSEERERRERLRSHEEALADITETLAEPDQTFEGRVSGLLQIGAEMLDTEYGTLSRIRDDQYVFEIVHAPDDSVAAGDVVDLSATNCERTVLSEEALALNDVGEDEVLAERDGYTDWGISCYLGAPVRVNGSVYGTFCFYDREPRTQAFDEWQVTLVELMAEWVSAQLERQVVEENLRRQNDRLEDFATIVSHDLRNPLAVAKGQLELLSAELDDERLGKATRAHDRMEQIISDVLTMARTGSAVEDPEPTDLRAAAAEAWSTVDTGSATLDAEGAATLVAERSRLLQLLENLFRNAVEHGGDDVHVVVESTAGGFAVADDGPGITESDRDSVFDHGYTTREEGTGFGLSIVREIAQAHGWTASVTASETGGARFEFVDEEHP</sequence>
<keyword evidence="9" id="KW-0547">Nucleotide-binding</keyword>
<evidence type="ECO:0000259" key="8">
    <source>
        <dbReference type="PROSITE" id="PS50109"/>
    </source>
</evidence>
<dbReference type="SUPFAM" id="SSF47384">
    <property type="entry name" value="Homodimeric domain of signal transducing histidine kinase"/>
    <property type="match status" value="1"/>
</dbReference>
<dbReference type="CDD" id="cd00130">
    <property type="entry name" value="PAS"/>
    <property type="match status" value="1"/>
</dbReference>
<dbReference type="SMART" id="SM00065">
    <property type="entry name" value="GAF"/>
    <property type="match status" value="1"/>
</dbReference>
<reference evidence="9 10" key="1">
    <citation type="journal article" date="2019" name="Int. J. Syst. Evol. Microbiol.">
        <title>The Global Catalogue of Microorganisms (GCM) 10K type strain sequencing project: providing services to taxonomists for standard genome sequencing and annotation.</title>
        <authorList>
            <consortium name="The Broad Institute Genomics Platform"/>
            <consortium name="The Broad Institute Genome Sequencing Center for Infectious Disease"/>
            <person name="Wu L."/>
            <person name="Ma J."/>
        </authorList>
    </citation>
    <scope>NUCLEOTIDE SEQUENCE [LARGE SCALE GENOMIC DNA]</scope>
    <source>
        <strain evidence="9 10">SYNS20</strain>
    </source>
</reference>
<dbReference type="Gene3D" id="1.10.287.130">
    <property type="match status" value="1"/>
</dbReference>
<dbReference type="GO" id="GO:0004673">
    <property type="term" value="F:protein histidine kinase activity"/>
    <property type="evidence" value="ECO:0007669"/>
    <property type="project" value="UniProtKB-EC"/>
</dbReference>
<dbReference type="SUPFAM" id="SSF55874">
    <property type="entry name" value="ATPase domain of HSP90 chaperone/DNA topoisomerase II/histidine kinase"/>
    <property type="match status" value="1"/>
</dbReference>
<dbReference type="PANTHER" id="PTHR43711:SF1">
    <property type="entry name" value="HISTIDINE KINASE 1"/>
    <property type="match status" value="1"/>
</dbReference>
<evidence type="ECO:0000256" key="4">
    <source>
        <dbReference type="ARBA" id="ARBA00022679"/>
    </source>
</evidence>
<dbReference type="PANTHER" id="PTHR43711">
    <property type="entry name" value="TWO-COMPONENT HISTIDINE KINASE"/>
    <property type="match status" value="1"/>
</dbReference>
<dbReference type="Pfam" id="PF08448">
    <property type="entry name" value="PAS_4"/>
    <property type="match status" value="1"/>
</dbReference>
<dbReference type="AlphaFoldDB" id="A0ABD5T900"/>
<name>A0ABD5T900_9EURY</name>
<dbReference type="Pfam" id="PF01590">
    <property type="entry name" value="GAF"/>
    <property type="match status" value="1"/>
</dbReference>
<dbReference type="SUPFAM" id="SSF55781">
    <property type="entry name" value="GAF domain-like"/>
    <property type="match status" value="1"/>
</dbReference>
<accession>A0ABD5T900</accession>
<dbReference type="Gene3D" id="3.30.450.20">
    <property type="entry name" value="PAS domain"/>
    <property type="match status" value="1"/>
</dbReference>
<dbReference type="GO" id="GO:0005524">
    <property type="term" value="F:ATP binding"/>
    <property type="evidence" value="ECO:0007669"/>
    <property type="project" value="UniProtKB-KW"/>
</dbReference>
<dbReference type="GO" id="GO:0000160">
    <property type="term" value="P:phosphorelay signal transduction system"/>
    <property type="evidence" value="ECO:0007669"/>
    <property type="project" value="UniProtKB-KW"/>
</dbReference>
<keyword evidence="5" id="KW-0418">Kinase</keyword>
<dbReference type="Pfam" id="PF00512">
    <property type="entry name" value="HisKA"/>
    <property type="match status" value="1"/>
</dbReference>
<dbReference type="SMART" id="SM00388">
    <property type="entry name" value="HisKA"/>
    <property type="match status" value="1"/>
</dbReference>
<dbReference type="PRINTS" id="PR00344">
    <property type="entry name" value="BCTRLSENSOR"/>
</dbReference>
<dbReference type="InterPro" id="IPR003661">
    <property type="entry name" value="HisK_dim/P_dom"/>
</dbReference>
<evidence type="ECO:0000256" key="5">
    <source>
        <dbReference type="ARBA" id="ARBA00022777"/>
    </source>
</evidence>
<dbReference type="InterPro" id="IPR035965">
    <property type="entry name" value="PAS-like_dom_sf"/>
</dbReference>
<dbReference type="SMART" id="SM00387">
    <property type="entry name" value="HATPase_c"/>
    <property type="match status" value="1"/>
</dbReference>
<comment type="caution">
    <text evidence="9">The sequence shown here is derived from an EMBL/GenBank/DDBJ whole genome shotgun (WGS) entry which is preliminary data.</text>
</comment>
<dbReference type="RefSeq" id="WP_284062533.1">
    <property type="nucleotide sequence ID" value="NZ_CP126158.1"/>
</dbReference>
<dbReference type="PROSITE" id="PS50109">
    <property type="entry name" value="HIS_KIN"/>
    <property type="match status" value="1"/>
</dbReference>
<evidence type="ECO:0000313" key="10">
    <source>
        <dbReference type="Proteomes" id="UP001596443"/>
    </source>
</evidence>
<feature type="compositionally biased region" description="Basic and acidic residues" evidence="7">
    <location>
        <begin position="1"/>
        <end position="14"/>
    </location>
</feature>
<dbReference type="Proteomes" id="UP001596443">
    <property type="component" value="Unassembled WGS sequence"/>
</dbReference>
<keyword evidence="3" id="KW-0597">Phosphoprotein</keyword>
<dbReference type="InterPro" id="IPR003018">
    <property type="entry name" value="GAF"/>
</dbReference>
<dbReference type="InterPro" id="IPR000014">
    <property type="entry name" value="PAS"/>
</dbReference>